<protein>
    <submittedName>
        <fullName evidence="2">Uu.00g028500.m01.CDS01</fullName>
    </submittedName>
</protein>
<feature type="region of interest" description="Disordered" evidence="1">
    <location>
        <begin position="178"/>
        <end position="216"/>
    </location>
</feature>
<dbReference type="EMBL" id="CAUWAG010000003">
    <property type="protein sequence ID" value="CAJ2499997.1"/>
    <property type="molecule type" value="Genomic_DNA"/>
</dbReference>
<evidence type="ECO:0000313" key="2">
    <source>
        <dbReference type="EMBL" id="CAJ2499997.1"/>
    </source>
</evidence>
<sequence>MSSEIAKGNLSSWCLQTTRLFTFDRASEPANIGLATSRPILTALSRRHQCAITSLLESAFDLASTQGLSPYEIRTGSCRPVILPGWGDSNHHAAIKATSWYAQHGFLQHWDNRQHPLIKQRFPDGTTSFIASLDAFGIRHRINGHSIADNAGNRSAFALRLLLGLYFLTEDQRELDTKDVDLDETSGFPGPEKTLARDNRPPGSVPLPSTFVPYRH</sequence>
<dbReference type="AlphaFoldDB" id="A0AAI8YCT5"/>
<gene>
    <name evidence="2" type="ORF">KHLLAP_LOCUS465</name>
</gene>
<proteinExistence type="predicted"/>
<dbReference type="Proteomes" id="UP001295740">
    <property type="component" value="Unassembled WGS sequence"/>
</dbReference>
<name>A0AAI8YCT5_9PEZI</name>
<organism evidence="2 3">
    <name type="scientific">Anthostomella pinea</name>
    <dbReference type="NCBI Taxonomy" id="933095"/>
    <lineage>
        <taxon>Eukaryota</taxon>
        <taxon>Fungi</taxon>
        <taxon>Dikarya</taxon>
        <taxon>Ascomycota</taxon>
        <taxon>Pezizomycotina</taxon>
        <taxon>Sordariomycetes</taxon>
        <taxon>Xylariomycetidae</taxon>
        <taxon>Xylariales</taxon>
        <taxon>Xylariaceae</taxon>
        <taxon>Anthostomella</taxon>
    </lineage>
</organism>
<reference evidence="2" key="1">
    <citation type="submission" date="2023-10" db="EMBL/GenBank/DDBJ databases">
        <authorList>
            <person name="Hackl T."/>
        </authorList>
    </citation>
    <scope>NUCLEOTIDE SEQUENCE</scope>
</reference>
<accession>A0AAI8YCT5</accession>
<evidence type="ECO:0000313" key="3">
    <source>
        <dbReference type="Proteomes" id="UP001295740"/>
    </source>
</evidence>
<evidence type="ECO:0000256" key="1">
    <source>
        <dbReference type="SAM" id="MobiDB-lite"/>
    </source>
</evidence>
<comment type="caution">
    <text evidence="2">The sequence shown here is derived from an EMBL/GenBank/DDBJ whole genome shotgun (WGS) entry which is preliminary data.</text>
</comment>
<keyword evidence="3" id="KW-1185">Reference proteome</keyword>